<feature type="domain" description="Phosphatidic acid phosphatase type 2/haloperoxidase" evidence="9">
    <location>
        <begin position="113"/>
        <end position="225"/>
    </location>
</feature>
<evidence type="ECO:0000256" key="1">
    <source>
        <dbReference type="ARBA" id="ARBA00004651"/>
    </source>
</evidence>
<evidence type="ECO:0000256" key="6">
    <source>
        <dbReference type="ARBA" id="ARBA00023136"/>
    </source>
</evidence>
<feature type="region of interest" description="Disordered" evidence="7">
    <location>
        <begin position="250"/>
        <end position="269"/>
    </location>
</feature>
<feature type="transmembrane region" description="Helical" evidence="8">
    <location>
        <begin position="157"/>
        <end position="177"/>
    </location>
</feature>
<protein>
    <submittedName>
        <fullName evidence="10">Phosphatase PAP2 family protein</fullName>
    </submittedName>
</protein>
<feature type="transmembrane region" description="Helical" evidence="8">
    <location>
        <begin position="32"/>
        <end position="59"/>
    </location>
</feature>
<dbReference type="PANTHER" id="PTHR14969:SF62">
    <property type="entry name" value="DECAPRENYLPHOSPHORYL-5-PHOSPHORIBOSE PHOSPHATASE RV3807C-RELATED"/>
    <property type="match status" value="1"/>
</dbReference>
<dbReference type="RefSeq" id="WP_301210168.1">
    <property type="nucleotide sequence ID" value="NZ_JAROCF010000001.1"/>
</dbReference>
<comment type="caution">
    <text evidence="10">The sequence shown here is derived from an EMBL/GenBank/DDBJ whole genome shotgun (WGS) entry which is preliminary data.</text>
</comment>
<comment type="subcellular location">
    <subcellularLocation>
        <location evidence="1">Cell membrane</location>
        <topology evidence="1">Multi-pass membrane protein</topology>
    </subcellularLocation>
</comment>
<keyword evidence="2" id="KW-1003">Cell membrane</keyword>
<accession>A0ABT8K8I5</accession>
<evidence type="ECO:0000256" key="7">
    <source>
        <dbReference type="SAM" id="MobiDB-lite"/>
    </source>
</evidence>
<sequence length="269" mass="28076">MPDRTRVPDRTRRIDRDRTADRTRLAQLPLPAAWIPLAANGILLVLLMGAAVTLAPGITEWEAGVVSGLDAVHSPTLDAAALAIAFAFSPPVATLLLLGVVAAQLFVRRAPVNAIAFALVTGAGWVAVQPLTLLFSRPRPYAATMDEAIASHLRDDSFPSGHTAVATALVIGCAVLARRRRTAVIGVGALVVLIVGASRLYAGAHYPSDVLAGAVLAASACLGAAGLWNAIGMPVLRRLRVLSAFGPVPAPQTGPRQHRQTFVSPRASH</sequence>
<keyword evidence="3 8" id="KW-0812">Transmembrane</keyword>
<proteinExistence type="predicted"/>
<dbReference type="EMBL" id="JAROCF010000001">
    <property type="protein sequence ID" value="MDN4613764.1"/>
    <property type="molecule type" value="Genomic_DNA"/>
</dbReference>
<dbReference type="InterPro" id="IPR036938">
    <property type="entry name" value="PAP2/HPO_sf"/>
</dbReference>
<name>A0ABT8K8I5_9MICO</name>
<evidence type="ECO:0000256" key="2">
    <source>
        <dbReference type="ARBA" id="ARBA00022475"/>
    </source>
</evidence>
<feature type="transmembrane region" description="Helical" evidence="8">
    <location>
        <begin position="79"/>
        <end position="107"/>
    </location>
</feature>
<evidence type="ECO:0000313" key="10">
    <source>
        <dbReference type="EMBL" id="MDN4613764.1"/>
    </source>
</evidence>
<keyword evidence="11" id="KW-1185">Reference proteome</keyword>
<dbReference type="SUPFAM" id="SSF48317">
    <property type="entry name" value="Acid phosphatase/Vanadium-dependent haloperoxidase"/>
    <property type="match status" value="1"/>
</dbReference>
<evidence type="ECO:0000259" key="9">
    <source>
        <dbReference type="SMART" id="SM00014"/>
    </source>
</evidence>
<feature type="transmembrane region" description="Helical" evidence="8">
    <location>
        <begin position="114"/>
        <end position="137"/>
    </location>
</feature>
<evidence type="ECO:0000256" key="5">
    <source>
        <dbReference type="ARBA" id="ARBA00022989"/>
    </source>
</evidence>
<evidence type="ECO:0000256" key="3">
    <source>
        <dbReference type="ARBA" id="ARBA00022692"/>
    </source>
</evidence>
<dbReference type="Gene3D" id="1.20.144.10">
    <property type="entry name" value="Phosphatidic acid phosphatase type 2/haloperoxidase"/>
    <property type="match status" value="1"/>
</dbReference>
<dbReference type="CDD" id="cd03392">
    <property type="entry name" value="PAP2_like_2"/>
    <property type="match status" value="1"/>
</dbReference>
<dbReference type="Proteomes" id="UP001174208">
    <property type="component" value="Unassembled WGS sequence"/>
</dbReference>
<keyword evidence="6 8" id="KW-0472">Membrane</keyword>
<dbReference type="Pfam" id="PF01569">
    <property type="entry name" value="PAP2"/>
    <property type="match status" value="1"/>
</dbReference>
<gene>
    <name evidence="10" type="ORF">P5G50_04790</name>
</gene>
<keyword evidence="4" id="KW-0378">Hydrolase</keyword>
<evidence type="ECO:0000313" key="11">
    <source>
        <dbReference type="Proteomes" id="UP001174208"/>
    </source>
</evidence>
<dbReference type="InterPro" id="IPR000326">
    <property type="entry name" value="PAP2/HPO"/>
</dbReference>
<dbReference type="SMART" id="SM00014">
    <property type="entry name" value="acidPPc"/>
    <property type="match status" value="1"/>
</dbReference>
<keyword evidence="5 8" id="KW-1133">Transmembrane helix</keyword>
<organism evidence="10 11">
    <name type="scientific">Leifsonia williamsii</name>
    <dbReference type="NCBI Taxonomy" id="3035919"/>
    <lineage>
        <taxon>Bacteria</taxon>
        <taxon>Bacillati</taxon>
        <taxon>Actinomycetota</taxon>
        <taxon>Actinomycetes</taxon>
        <taxon>Micrococcales</taxon>
        <taxon>Microbacteriaceae</taxon>
        <taxon>Leifsonia</taxon>
    </lineage>
</organism>
<feature type="transmembrane region" description="Helical" evidence="8">
    <location>
        <begin position="184"/>
        <end position="204"/>
    </location>
</feature>
<feature type="transmembrane region" description="Helical" evidence="8">
    <location>
        <begin position="210"/>
        <end position="231"/>
    </location>
</feature>
<dbReference type="PANTHER" id="PTHR14969">
    <property type="entry name" value="SPHINGOSINE-1-PHOSPHATE PHOSPHOHYDROLASE"/>
    <property type="match status" value="1"/>
</dbReference>
<evidence type="ECO:0000256" key="4">
    <source>
        <dbReference type="ARBA" id="ARBA00022801"/>
    </source>
</evidence>
<reference evidence="10" key="1">
    <citation type="submission" date="2023-06" db="EMBL/GenBank/DDBJ databases">
        <title>MT1 and MT2 Draft Genomes of Novel Species.</title>
        <authorList>
            <person name="Venkateswaran K."/>
        </authorList>
    </citation>
    <scope>NUCLEOTIDE SEQUENCE</scope>
    <source>
        <strain evidence="10">F6_8S_P_1B</strain>
    </source>
</reference>
<evidence type="ECO:0000256" key="8">
    <source>
        <dbReference type="SAM" id="Phobius"/>
    </source>
</evidence>